<proteinExistence type="predicted"/>
<dbReference type="OrthoDB" id="2420608at2759"/>
<reference evidence="2 3" key="1">
    <citation type="submission" date="2017-10" db="EMBL/GenBank/DDBJ databases">
        <title>Comparative genomics in systemic dimorphic fungi from Ajellomycetaceae.</title>
        <authorList>
            <person name="Munoz J.F."/>
            <person name="Mcewen J.G."/>
            <person name="Clay O.K."/>
            <person name="Cuomo C.A."/>
        </authorList>
    </citation>
    <scope>NUCLEOTIDE SEQUENCE [LARGE SCALE GENOMIC DNA]</scope>
    <source>
        <strain evidence="2 3">UAMH7299</strain>
    </source>
</reference>
<dbReference type="AlphaFoldDB" id="A0A2B7Y5B6"/>
<dbReference type="GO" id="GO:0005634">
    <property type="term" value="C:nucleus"/>
    <property type="evidence" value="ECO:0007669"/>
    <property type="project" value="InterPro"/>
</dbReference>
<name>A0A2B7Y5B6_POLH7</name>
<feature type="compositionally biased region" description="Basic residues" evidence="1">
    <location>
        <begin position="223"/>
        <end position="236"/>
    </location>
</feature>
<keyword evidence="3" id="KW-1185">Reference proteome</keyword>
<feature type="region of interest" description="Disordered" evidence="1">
    <location>
        <begin position="75"/>
        <end position="179"/>
    </location>
</feature>
<gene>
    <name evidence="2" type="ORF">AJ80_05235</name>
</gene>
<evidence type="ECO:0008006" key="4">
    <source>
        <dbReference type="Google" id="ProtNLM"/>
    </source>
</evidence>
<dbReference type="GO" id="GO:0042393">
    <property type="term" value="F:histone binding"/>
    <property type="evidence" value="ECO:0007669"/>
    <property type="project" value="InterPro"/>
</dbReference>
<dbReference type="PANTHER" id="PTHR15992">
    <property type="entry name" value="HOLLIDAY JUNCTION RECOGNITION PROTEIN"/>
    <property type="match status" value="1"/>
</dbReference>
<feature type="compositionally biased region" description="Basic and acidic residues" evidence="1">
    <location>
        <begin position="135"/>
        <end position="145"/>
    </location>
</feature>
<accession>A0A2B7Y5B6</accession>
<feature type="compositionally biased region" description="Polar residues" evidence="1">
    <location>
        <begin position="613"/>
        <end position="633"/>
    </location>
</feature>
<dbReference type="InterPro" id="IPR018465">
    <property type="entry name" value="Scm3/HJURP"/>
</dbReference>
<dbReference type="Proteomes" id="UP000224634">
    <property type="component" value="Unassembled WGS sequence"/>
</dbReference>
<sequence>MERPTKRSRLSFSSPSNRHNGEVDVNHARRVNDLKLKSRFEAIFEKYGKDFSSVGDEIDLATGNIVVNNGHIQKMRDEHDPGSQGNGEFDLAEKNSSSSTSRPLEPSGISDLQGGETGGFAPSFTYSSTASEFPPEPRHPAEESLKPTYAPLPKDVRNGTESDGKASRPEIPRLAVVDPAWQAPEIEGLFTNDAEVPIPSFTLPERERSASPPGAGSIWALPRTRRQRQLKTRKPRISNTIRTLRRVHLSCDGSDSDDPLQDEQASASKKASSLGSPQRAKSHSSPTPNGPQVAEKCSEPEFQEPTPPKSVQEQPDVVVDLPPESSESEHELSENLPDVCVNDLSILVPGTPVDDTPEILPASNEDPLASADASERASDETPIPSPSPETEPLNVIDETLSPNEVSIITSMRIVQKRPWKEILRSLPGRSVNQLSYWYYNKCMPLKAGAPQKSSAWTMDEKEQLSAFKYSAQLSWSALESAFQDQSIDEIQYEWVKTCLGEEAWNNWTHSRRGSQQNHTKLLTPKKLETPKPARLLESISPRRSPKPPQPPSPHTETPAPTPAREPQSTNEPSDSDDPLSAAFDAAWAGSGLSSIVVDTPPKNTPSMKRKSLARSTMSPSMTPSKRQRNLASG</sequence>
<evidence type="ECO:0000256" key="1">
    <source>
        <dbReference type="SAM" id="MobiDB-lite"/>
    </source>
</evidence>
<feature type="compositionally biased region" description="Pro residues" evidence="1">
    <location>
        <begin position="546"/>
        <end position="563"/>
    </location>
</feature>
<comment type="caution">
    <text evidence="2">The sequence shown here is derived from an EMBL/GenBank/DDBJ whole genome shotgun (WGS) entry which is preliminary data.</text>
</comment>
<dbReference type="Gene3D" id="1.10.20.10">
    <property type="entry name" value="Histone, subunit A"/>
    <property type="match status" value="1"/>
</dbReference>
<feature type="compositionally biased region" description="Basic and acidic residues" evidence="1">
    <location>
        <begin position="154"/>
        <end position="171"/>
    </location>
</feature>
<feature type="compositionally biased region" description="Polar residues" evidence="1">
    <location>
        <begin position="509"/>
        <end position="518"/>
    </location>
</feature>
<evidence type="ECO:0000313" key="2">
    <source>
        <dbReference type="EMBL" id="PGH16385.1"/>
    </source>
</evidence>
<organism evidence="2 3">
    <name type="scientific">Polytolypa hystricis (strain UAMH7299)</name>
    <dbReference type="NCBI Taxonomy" id="1447883"/>
    <lineage>
        <taxon>Eukaryota</taxon>
        <taxon>Fungi</taxon>
        <taxon>Dikarya</taxon>
        <taxon>Ascomycota</taxon>
        <taxon>Pezizomycotina</taxon>
        <taxon>Eurotiomycetes</taxon>
        <taxon>Eurotiomycetidae</taxon>
        <taxon>Onygenales</taxon>
        <taxon>Onygenales incertae sedis</taxon>
        <taxon>Polytolypa</taxon>
    </lineage>
</organism>
<protein>
    <recommendedName>
        <fullName evidence="4">Myb-like domain-containing protein</fullName>
    </recommendedName>
</protein>
<feature type="region of interest" description="Disordered" evidence="1">
    <location>
        <begin position="1"/>
        <end position="27"/>
    </location>
</feature>
<evidence type="ECO:0000313" key="3">
    <source>
        <dbReference type="Proteomes" id="UP000224634"/>
    </source>
</evidence>
<dbReference type="EMBL" id="PDNA01000074">
    <property type="protein sequence ID" value="PGH16385.1"/>
    <property type="molecule type" value="Genomic_DNA"/>
</dbReference>
<feature type="region of interest" description="Disordered" evidence="1">
    <location>
        <begin position="200"/>
        <end position="394"/>
    </location>
</feature>
<dbReference type="GO" id="GO:0046982">
    <property type="term" value="F:protein heterodimerization activity"/>
    <property type="evidence" value="ECO:0007669"/>
    <property type="project" value="InterPro"/>
</dbReference>
<dbReference type="Pfam" id="PF10384">
    <property type="entry name" value="Scm3"/>
    <property type="match status" value="1"/>
</dbReference>
<dbReference type="PANTHER" id="PTHR15992:SF5">
    <property type="entry name" value="HOLLIDAY JUNCTION RECOGNITION PROTEIN"/>
    <property type="match status" value="1"/>
</dbReference>
<dbReference type="InterPro" id="IPR009072">
    <property type="entry name" value="Histone-fold"/>
</dbReference>
<feature type="region of interest" description="Disordered" evidence="1">
    <location>
        <begin position="509"/>
        <end position="633"/>
    </location>
</feature>